<feature type="chain" id="PRO_5047310116" description="ABC transporter" evidence="1">
    <location>
        <begin position="21"/>
        <end position="418"/>
    </location>
</feature>
<reference evidence="2 3" key="1">
    <citation type="submission" date="2021-05" db="EMBL/GenBank/DDBJ databases">
        <title>Complete genome of Nocardioides aquaticus KCTC 9944T isolated from meromictic and hypersaline Ekho Lake, Antarctica.</title>
        <authorList>
            <person name="Hwang K."/>
            <person name="Kim K.M."/>
            <person name="Choe H."/>
        </authorList>
    </citation>
    <scope>NUCLEOTIDE SEQUENCE [LARGE SCALE GENOMIC DNA]</scope>
    <source>
        <strain evidence="2 3">KCTC 9944</strain>
    </source>
</reference>
<dbReference type="RefSeq" id="WP_214059162.1">
    <property type="nucleotide sequence ID" value="NZ_BAAAHS010000068.1"/>
</dbReference>
<gene>
    <name evidence="2" type="ORF">ENKNEFLB_02142</name>
</gene>
<evidence type="ECO:0000256" key="1">
    <source>
        <dbReference type="SAM" id="SignalP"/>
    </source>
</evidence>
<dbReference type="EMBL" id="CP075371">
    <property type="protein sequence ID" value="QVT79752.1"/>
    <property type="molecule type" value="Genomic_DNA"/>
</dbReference>
<protein>
    <recommendedName>
        <fullName evidence="4">ABC transporter</fullName>
    </recommendedName>
</protein>
<accession>A0ABX8EGU8</accession>
<dbReference type="Proteomes" id="UP000679307">
    <property type="component" value="Chromosome"/>
</dbReference>
<dbReference type="PROSITE" id="PS51257">
    <property type="entry name" value="PROKAR_LIPOPROTEIN"/>
    <property type="match status" value="1"/>
</dbReference>
<keyword evidence="1" id="KW-0732">Signal</keyword>
<evidence type="ECO:0000313" key="2">
    <source>
        <dbReference type="EMBL" id="QVT79752.1"/>
    </source>
</evidence>
<dbReference type="SUPFAM" id="SSF50998">
    <property type="entry name" value="Quinoprotein alcohol dehydrogenase-like"/>
    <property type="match status" value="1"/>
</dbReference>
<organism evidence="2 3">
    <name type="scientific">Nocardioides aquaticus</name>
    <dbReference type="NCBI Taxonomy" id="160826"/>
    <lineage>
        <taxon>Bacteria</taxon>
        <taxon>Bacillati</taxon>
        <taxon>Actinomycetota</taxon>
        <taxon>Actinomycetes</taxon>
        <taxon>Propionibacteriales</taxon>
        <taxon>Nocardioidaceae</taxon>
        <taxon>Nocardioides</taxon>
    </lineage>
</organism>
<dbReference type="InterPro" id="IPR011047">
    <property type="entry name" value="Quinoprotein_ADH-like_sf"/>
</dbReference>
<evidence type="ECO:0000313" key="3">
    <source>
        <dbReference type="Proteomes" id="UP000679307"/>
    </source>
</evidence>
<feature type="signal peptide" evidence="1">
    <location>
        <begin position="1"/>
        <end position="20"/>
    </location>
</feature>
<sequence length="418" mass="43375">MSHRSLALAALVLIAPLVVACGADVDNPAADKGDPASSTAEGHGEIADAVELDEPPVGLTTVDASGVVRHLDLLDESVTELAAVGPLGDVAGVHTDGRYVFVGSGDGVEVVDSGVWTWDHLDHFHYYRTEPRDLGLVEGGGPATVATTASSTSGATGVFFDSSGEAVLLDTAALADGTLVELFRVEAQPHAGMLVPVGEHALVTQPGRTGEAERVVALDGDGDPLPGQTWTCRDAAGTITTRVGTVVGCTDGALLATSVDGMLRVERIGYPRGTTAPPATDFAGRDGRPTVAALAGRDQVWLLDTRQESWRLLDSPVPLTQVTAVDDDDQHVLGLTTDGRVAVLDGETGELLATTAPLAAESLRTGTGEQTLVVDQQRAYLSLPAERRLVEIDFADDARVARTLDTTTEPLLTAGTGR</sequence>
<evidence type="ECO:0008006" key="4">
    <source>
        <dbReference type="Google" id="ProtNLM"/>
    </source>
</evidence>
<name>A0ABX8EGU8_9ACTN</name>
<proteinExistence type="predicted"/>
<keyword evidence="3" id="KW-1185">Reference proteome</keyword>